<comment type="caution">
    <text evidence="2">The sequence shown here is derived from an EMBL/GenBank/DDBJ whole genome shotgun (WGS) entry which is preliminary data.</text>
</comment>
<dbReference type="EMBL" id="BAFF01000012">
    <property type="protein sequence ID" value="GAB53194.1"/>
    <property type="molecule type" value="Genomic_DNA"/>
</dbReference>
<dbReference type="Pfam" id="PF02698">
    <property type="entry name" value="DUF218"/>
    <property type="match status" value="1"/>
</dbReference>
<keyword evidence="3" id="KW-1185">Reference proteome</keyword>
<dbReference type="Gene3D" id="3.40.50.620">
    <property type="entry name" value="HUPs"/>
    <property type="match status" value="1"/>
</dbReference>
<dbReference type="GeneID" id="92828248"/>
<evidence type="ECO:0000259" key="1">
    <source>
        <dbReference type="Pfam" id="PF02698"/>
    </source>
</evidence>
<dbReference type="InterPro" id="IPR051599">
    <property type="entry name" value="Cell_Envelope_Assoc"/>
</dbReference>
<evidence type="ECO:0000313" key="3">
    <source>
        <dbReference type="Proteomes" id="UP000010297"/>
    </source>
</evidence>
<dbReference type="PANTHER" id="PTHR30336">
    <property type="entry name" value="INNER MEMBRANE PROTEIN, PROBABLE PERMEASE"/>
    <property type="match status" value="1"/>
</dbReference>
<dbReference type="AlphaFoldDB" id="H5V5D6"/>
<name>H5V5D6_ATLHE</name>
<dbReference type="InterPro" id="IPR003848">
    <property type="entry name" value="DUF218"/>
</dbReference>
<dbReference type="RefSeq" id="WP_002437405.1">
    <property type="nucleotide sequence ID" value="NZ_BAFF01000012.1"/>
</dbReference>
<protein>
    <recommendedName>
        <fullName evidence="1">DUF218 domain-containing protein</fullName>
    </recommendedName>
</protein>
<organism evidence="2 3">
    <name type="scientific">Atlantibacter hermannii NBRC 105704</name>
    <dbReference type="NCBI Taxonomy" id="1115512"/>
    <lineage>
        <taxon>Bacteria</taxon>
        <taxon>Pseudomonadati</taxon>
        <taxon>Pseudomonadota</taxon>
        <taxon>Gammaproteobacteria</taxon>
        <taxon>Enterobacterales</taxon>
        <taxon>Enterobacteriaceae</taxon>
        <taxon>Atlantibacter</taxon>
    </lineage>
</organism>
<evidence type="ECO:0000313" key="2">
    <source>
        <dbReference type="EMBL" id="GAB53194.1"/>
    </source>
</evidence>
<dbReference type="InterPro" id="IPR014729">
    <property type="entry name" value="Rossmann-like_a/b/a_fold"/>
</dbReference>
<dbReference type="Proteomes" id="UP000010297">
    <property type="component" value="Unassembled WGS sequence"/>
</dbReference>
<gene>
    <name evidence="2" type="primary">ydcF</name>
    <name evidence="2" type="ORF">EH105704_12_00810</name>
</gene>
<dbReference type="Gene3D" id="1.10.3620.10">
    <property type="entry name" value="YdcF like domain"/>
    <property type="match status" value="1"/>
</dbReference>
<sequence>MKTPFPPLSHTLLNAANCLGGWLAHDESAALAQCDDAGLVVLAGNAVLATIEAACQQAALRQIPLLISGGIGHSTPFLYRAVAAHPRYHTLPTAGRPEAAILADMATTFWHIPPENVLVEDKSANCGENARFTLEMMKTRQLTPARGILVQDPTMQRRTAATFARVWRGEAHQVEWINLPGIVPVLTVSGEETRFAEGEGLWSVDRYLALIAGEIPRLRNDEQGYGPRGRDFIEAVAIPEPVNAAWHTLRNDPALQGLLTR</sequence>
<proteinExistence type="predicted"/>
<accession>H5V5D6</accession>
<dbReference type="GO" id="GO:0005886">
    <property type="term" value="C:plasma membrane"/>
    <property type="evidence" value="ECO:0007669"/>
    <property type="project" value="TreeGrafter"/>
</dbReference>
<reference evidence="2 3" key="1">
    <citation type="submission" date="2012-02" db="EMBL/GenBank/DDBJ databases">
        <title>Whole genome shotgun sequence of Escherichia hermannii NBRC 105704.</title>
        <authorList>
            <person name="Yoshida I."/>
            <person name="Hosoyama A."/>
            <person name="Tsuchikane K."/>
            <person name="Katsumata H."/>
            <person name="Yamazaki S."/>
            <person name="Fujita N."/>
        </authorList>
    </citation>
    <scope>NUCLEOTIDE SEQUENCE [LARGE SCALE GENOMIC DNA]</scope>
    <source>
        <strain evidence="2 3">NBRC 105704</strain>
    </source>
</reference>
<feature type="domain" description="DUF218" evidence="1">
    <location>
        <begin position="39"/>
        <end position="173"/>
    </location>
</feature>
<dbReference type="CDD" id="cd06259">
    <property type="entry name" value="YdcF-like"/>
    <property type="match status" value="1"/>
</dbReference>
<dbReference type="eggNOG" id="COG1434">
    <property type="taxonomic scope" value="Bacteria"/>
</dbReference>
<dbReference type="PANTHER" id="PTHR30336:SF20">
    <property type="entry name" value="DUF218 DOMAIN-CONTAINING PROTEIN"/>
    <property type="match status" value="1"/>
</dbReference>